<keyword evidence="3" id="KW-1185">Reference proteome</keyword>
<evidence type="ECO:0000313" key="3">
    <source>
        <dbReference type="Proteomes" id="UP001419268"/>
    </source>
</evidence>
<feature type="compositionally biased region" description="Polar residues" evidence="1">
    <location>
        <begin position="1"/>
        <end position="14"/>
    </location>
</feature>
<dbReference type="Proteomes" id="UP001419268">
    <property type="component" value="Unassembled WGS sequence"/>
</dbReference>
<protein>
    <submittedName>
        <fullName evidence="2">Uncharacterized protein</fullName>
    </submittedName>
</protein>
<organism evidence="2 3">
    <name type="scientific">Stephania cephalantha</name>
    <dbReference type="NCBI Taxonomy" id="152367"/>
    <lineage>
        <taxon>Eukaryota</taxon>
        <taxon>Viridiplantae</taxon>
        <taxon>Streptophyta</taxon>
        <taxon>Embryophyta</taxon>
        <taxon>Tracheophyta</taxon>
        <taxon>Spermatophyta</taxon>
        <taxon>Magnoliopsida</taxon>
        <taxon>Ranunculales</taxon>
        <taxon>Menispermaceae</taxon>
        <taxon>Menispermoideae</taxon>
        <taxon>Cissampelideae</taxon>
        <taxon>Stephania</taxon>
    </lineage>
</organism>
<name>A0AAP0KDX6_9MAGN</name>
<gene>
    <name evidence="2" type="ORF">Scep_008204</name>
</gene>
<feature type="region of interest" description="Disordered" evidence="1">
    <location>
        <begin position="130"/>
        <end position="213"/>
    </location>
</feature>
<dbReference type="EMBL" id="JBBNAG010000003">
    <property type="protein sequence ID" value="KAK9149447.1"/>
    <property type="molecule type" value="Genomic_DNA"/>
</dbReference>
<feature type="compositionally biased region" description="Polar residues" evidence="1">
    <location>
        <begin position="58"/>
        <end position="68"/>
    </location>
</feature>
<feature type="compositionally biased region" description="Gly residues" evidence="1">
    <location>
        <begin position="27"/>
        <end position="38"/>
    </location>
</feature>
<evidence type="ECO:0000313" key="2">
    <source>
        <dbReference type="EMBL" id="KAK9149447.1"/>
    </source>
</evidence>
<accession>A0AAP0KDX6</accession>
<dbReference type="AlphaFoldDB" id="A0AAP0KDX6"/>
<feature type="compositionally biased region" description="Polar residues" evidence="1">
    <location>
        <begin position="159"/>
        <end position="171"/>
    </location>
</feature>
<sequence length="258" mass="26619">MKPQAASYNQQQGSYGDLVIHNSPGGQQRGYGQDGYGAGYQSQASQYGQPQAGYDQSHGYNAASTYGTGVSPAQDGAGTAYGAQGGSSSLPPPQQALQSGQPPATAQPEYMHLNSRTRHLATLLRDLRQGQKPPAQAASGQTQPPAARPAYPGYAHSQPLPTQPASAQPDSSIPRPPSSGYGSGAHRLGMLSSHTPPVYPNDSNAGGSAHGSYDAAAGAQSVQQTGTVAKASAELMLALDTVVVSYFDVLWINVLLLL</sequence>
<feature type="region of interest" description="Disordered" evidence="1">
    <location>
        <begin position="1"/>
        <end position="107"/>
    </location>
</feature>
<comment type="caution">
    <text evidence="2">The sequence shown here is derived from an EMBL/GenBank/DDBJ whole genome shotgun (WGS) entry which is preliminary data.</text>
</comment>
<proteinExistence type="predicted"/>
<feature type="compositionally biased region" description="Polar residues" evidence="1">
    <location>
        <begin position="95"/>
        <end position="104"/>
    </location>
</feature>
<evidence type="ECO:0000256" key="1">
    <source>
        <dbReference type="SAM" id="MobiDB-lite"/>
    </source>
</evidence>
<reference evidence="2 3" key="1">
    <citation type="submission" date="2024-01" db="EMBL/GenBank/DDBJ databases">
        <title>Genome assemblies of Stephania.</title>
        <authorList>
            <person name="Yang L."/>
        </authorList>
    </citation>
    <scope>NUCLEOTIDE SEQUENCE [LARGE SCALE GENOMIC DNA]</scope>
    <source>
        <strain evidence="2">JXDWG</strain>
        <tissue evidence="2">Leaf</tissue>
    </source>
</reference>
<feature type="compositionally biased region" description="Low complexity" evidence="1">
    <location>
        <begin position="144"/>
        <end position="155"/>
    </location>
</feature>